<dbReference type="InterPro" id="IPR032774">
    <property type="entry name" value="WG_beta_rep"/>
</dbReference>
<evidence type="ECO:0008006" key="3">
    <source>
        <dbReference type="Google" id="ProtNLM"/>
    </source>
</evidence>
<organism evidence="1 2">
    <name type="scientific">Sphingomonas pokkalii</name>
    <dbReference type="NCBI Taxonomy" id="2175090"/>
    <lineage>
        <taxon>Bacteria</taxon>
        <taxon>Pseudomonadati</taxon>
        <taxon>Pseudomonadota</taxon>
        <taxon>Alphaproteobacteria</taxon>
        <taxon>Sphingomonadales</taxon>
        <taxon>Sphingomonadaceae</taxon>
        <taxon>Sphingomonas</taxon>
    </lineage>
</organism>
<gene>
    <name evidence="1" type="ORF">DD559_17630</name>
</gene>
<evidence type="ECO:0000313" key="2">
    <source>
        <dbReference type="Proteomes" id="UP000245890"/>
    </source>
</evidence>
<evidence type="ECO:0000313" key="1">
    <source>
        <dbReference type="EMBL" id="PVX30923.1"/>
    </source>
</evidence>
<dbReference type="RefSeq" id="WP_116470317.1">
    <property type="nucleotide sequence ID" value="NZ_QENQ01000001.1"/>
</dbReference>
<name>A0A2U0SHW3_9SPHN</name>
<dbReference type="PANTHER" id="PTHR37841">
    <property type="entry name" value="GLR2918 PROTEIN"/>
    <property type="match status" value="1"/>
</dbReference>
<accession>A0A2U0SHW3</accession>
<keyword evidence="2" id="KW-1185">Reference proteome</keyword>
<dbReference type="Pfam" id="PF14903">
    <property type="entry name" value="WG_beta_rep"/>
    <property type="match status" value="1"/>
</dbReference>
<dbReference type="AlphaFoldDB" id="A0A2U0SHW3"/>
<proteinExistence type="predicted"/>
<comment type="caution">
    <text evidence="1">The sequence shown here is derived from an EMBL/GenBank/DDBJ whole genome shotgun (WGS) entry which is preliminary data.</text>
</comment>
<dbReference type="Proteomes" id="UP000245890">
    <property type="component" value="Unassembled WGS sequence"/>
</dbReference>
<sequence>MALAPVLALALAASSAPLPVQERATADAAIPCQFVSAAGELVTIARCARTAHPTPQIVEAQRKRLHFDRHGLAAVAIGDQWFYYDRKGAAAPVMVMDNGAEAFADGRARSRADGKIGFIDRSLRLVIPRRYDGALPFADGLAAVCIGCTLQRDGEYHHFAGGRWLCVDRTGRETPAASGETACARDSRRR</sequence>
<dbReference type="OrthoDB" id="343240at2"/>
<dbReference type="PANTHER" id="PTHR37841:SF1">
    <property type="entry name" value="DUF3298 DOMAIN-CONTAINING PROTEIN"/>
    <property type="match status" value="1"/>
</dbReference>
<reference evidence="1 2" key="1">
    <citation type="submission" date="2018-05" db="EMBL/GenBank/DDBJ databases">
        <title>Description of Sphingomonas pokkalii sp nov, isolated from the rhizosphere of saline tolerant pokkali rice and its draft genome analysis.</title>
        <authorList>
            <person name="Menon R."/>
            <person name="Kumari S."/>
            <person name="Rameshkumar N."/>
        </authorList>
    </citation>
    <scope>NUCLEOTIDE SEQUENCE [LARGE SCALE GENOMIC DNA]</scope>
    <source>
        <strain evidence="1 2">L3B27</strain>
    </source>
</reference>
<dbReference type="EMBL" id="QENQ01000001">
    <property type="protein sequence ID" value="PVX30923.1"/>
    <property type="molecule type" value="Genomic_DNA"/>
</dbReference>
<protein>
    <recommendedName>
        <fullName evidence="3">WG repeat-containing protein</fullName>
    </recommendedName>
</protein>